<dbReference type="GO" id="GO:0048219">
    <property type="term" value="P:inter-Golgi cisterna vesicle-mediated transport"/>
    <property type="evidence" value="ECO:0007669"/>
    <property type="project" value="TreeGrafter"/>
</dbReference>
<dbReference type="AlphaFoldDB" id="F4PJL1"/>
<reference evidence="12" key="1">
    <citation type="journal article" date="2011" name="Genome Res.">
        <title>Phylogeny-wide analysis of social amoeba genomes highlights ancient origins for complex intercellular communication.</title>
        <authorList>
            <person name="Heidel A.J."/>
            <person name="Lawal H.M."/>
            <person name="Felder M."/>
            <person name="Schilde C."/>
            <person name="Helps N.R."/>
            <person name="Tunggal B."/>
            <person name="Rivero F."/>
            <person name="John U."/>
            <person name="Schleicher M."/>
            <person name="Eichinger L."/>
            <person name="Platzer M."/>
            <person name="Noegel A.A."/>
            <person name="Schaap P."/>
            <person name="Gloeckner G."/>
        </authorList>
    </citation>
    <scope>NUCLEOTIDE SEQUENCE [LARGE SCALE GENOMIC DNA]</scope>
    <source>
        <strain evidence="12">SH3</strain>
    </source>
</reference>
<feature type="transmembrane region" description="Helical" evidence="10">
    <location>
        <begin position="241"/>
        <end position="261"/>
    </location>
</feature>
<dbReference type="InterPro" id="IPR023601">
    <property type="entry name" value="Golgi_SNAP_su1"/>
</dbReference>
<dbReference type="RefSeq" id="XP_004361636.1">
    <property type="nucleotide sequence ID" value="XM_004361579.1"/>
</dbReference>
<dbReference type="PANTHER" id="PTHR21094:SF2">
    <property type="entry name" value="GOLGI SNAP RECEPTOR COMPLEX MEMBER 1"/>
    <property type="match status" value="1"/>
</dbReference>
<name>F4PJL1_CACFS</name>
<dbReference type="GO" id="GO:0005484">
    <property type="term" value="F:SNAP receptor activity"/>
    <property type="evidence" value="ECO:0007669"/>
    <property type="project" value="TreeGrafter"/>
</dbReference>
<keyword evidence="7" id="KW-0333">Golgi apparatus</keyword>
<comment type="subcellular location">
    <subcellularLocation>
        <location evidence="1">Golgi apparatus membrane</location>
        <topology evidence="1">Single-pass type IV membrane protein</topology>
    </subcellularLocation>
</comment>
<evidence type="ECO:0000256" key="5">
    <source>
        <dbReference type="ARBA" id="ARBA00022927"/>
    </source>
</evidence>
<feature type="compositionally biased region" description="Low complexity" evidence="9">
    <location>
        <begin position="11"/>
        <end position="34"/>
    </location>
</feature>
<comment type="similarity">
    <text evidence="2">Belongs to the GOSR1 family.</text>
</comment>
<feature type="region of interest" description="Disordered" evidence="9">
    <location>
        <begin position="1"/>
        <end position="47"/>
    </location>
</feature>
<dbReference type="KEGG" id="dfa:DFA_05921"/>
<dbReference type="Proteomes" id="UP000007797">
    <property type="component" value="Unassembled WGS sequence"/>
</dbReference>
<sequence length="278" mass="31419">MSRPSWDSPYSSNRSSSSSSLLNNNNNNSNSNTSNGGGSGGTPVPSADSIRKEIRSLEVDVDTKLSHLSTLNDKVLRENSNSTSEVEDCRIEFDMLIEDLENIFKKLKQGNESLQREPNISSSMLQHHRDKLEDFSKEYWKFKKSINFALESAELLSGSTYNKKGDVEIPMGNLIREQGSLQSSHSVADSILGQARQAHEALENQRRILRGTNHKINQMPNLFQTVDGVMSKIKRMKNRNLVVLGTLIGLFLKINNINIYVQINIFQKREEFLHCFVT</sequence>
<keyword evidence="4 10" id="KW-0812">Transmembrane</keyword>
<keyword evidence="6 10" id="KW-1133">Transmembrane helix</keyword>
<dbReference type="GO" id="GO:0006906">
    <property type="term" value="P:vesicle fusion"/>
    <property type="evidence" value="ECO:0007669"/>
    <property type="project" value="TreeGrafter"/>
</dbReference>
<keyword evidence="3" id="KW-0813">Transport</keyword>
<gene>
    <name evidence="11" type="ORF">DFA_05921</name>
</gene>
<evidence type="ECO:0000256" key="4">
    <source>
        <dbReference type="ARBA" id="ARBA00022692"/>
    </source>
</evidence>
<dbReference type="GO" id="GO:0000139">
    <property type="term" value="C:Golgi membrane"/>
    <property type="evidence" value="ECO:0007669"/>
    <property type="project" value="UniProtKB-SubCell"/>
</dbReference>
<evidence type="ECO:0000256" key="8">
    <source>
        <dbReference type="ARBA" id="ARBA00023136"/>
    </source>
</evidence>
<evidence type="ECO:0000256" key="3">
    <source>
        <dbReference type="ARBA" id="ARBA00022448"/>
    </source>
</evidence>
<keyword evidence="12" id="KW-1185">Reference proteome</keyword>
<dbReference type="OrthoDB" id="422156at2759"/>
<evidence type="ECO:0000256" key="2">
    <source>
        <dbReference type="ARBA" id="ARBA00008473"/>
    </source>
</evidence>
<dbReference type="GO" id="GO:0005797">
    <property type="term" value="C:Golgi medial cisterna"/>
    <property type="evidence" value="ECO:0007669"/>
    <property type="project" value="TreeGrafter"/>
</dbReference>
<evidence type="ECO:0000256" key="10">
    <source>
        <dbReference type="SAM" id="Phobius"/>
    </source>
</evidence>
<evidence type="ECO:0000256" key="9">
    <source>
        <dbReference type="SAM" id="MobiDB-lite"/>
    </source>
</evidence>
<evidence type="ECO:0000313" key="12">
    <source>
        <dbReference type="Proteomes" id="UP000007797"/>
    </source>
</evidence>
<dbReference type="EMBL" id="GL883007">
    <property type="protein sequence ID" value="EGG23785.1"/>
    <property type="molecule type" value="Genomic_DNA"/>
</dbReference>
<dbReference type="GO" id="GO:0006888">
    <property type="term" value="P:endoplasmic reticulum to Golgi vesicle-mediated transport"/>
    <property type="evidence" value="ECO:0007669"/>
    <property type="project" value="InterPro"/>
</dbReference>
<proteinExistence type="inferred from homology"/>
<evidence type="ECO:0000256" key="7">
    <source>
        <dbReference type="ARBA" id="ARBA00023034"/>
    </source>
</evidence>
<organism evidence="11 12">
    <name type="scientific">Cavenderia fasciculata</name>
    <name type="common">Slime mold</name>
    <name type="synonym">Dictyostelium fasciculatum</name>
    <dbReference type="NCBI Taxonomy" id="261658"/>
    <lineage>
        <taxon>Eukaryota</taxon>
        <taxon>Amoebozoa</taxon>
        <taxon>Evosea</taxon>
        <taxon>Eumycetozoa</taxon>
        <taxon>Dictyostelia</taxon>
        <taxon>Acytosteliales</taxon>
        <taxon>Cavenderiaceae</taxon>
        <taxon>Cavenderia</taxon>
    </lineage>
</organism>
<keyword evidence="5" id="KW-0653">Protein transport</keyword>
<evidence type="ECO:0000256" key="6">
    <source>
        <dbReference type="ARBA" id="ARBA00022989"/>
    </source>
</evidence>
<evidence type="ECO:0008006" key="13">
    <source>
        <dbReference type="Google" id="ProtNLM"/>
    </source>
</evidence>
<dbReference type="GO" id="GO:0015031">
    <property type="term" value="P:protein transport"/>
    <property type="evidence" value="ECO:0007669"/>
    <property type="project" value="UniProtKB-KW"/>
</dbReference>
<evidence type="ECO:0000256" key="1">
    <source>
        <dbReference type="ARBA" id="ARBA00004409"/>
    </source>
</evidence>
<dbReference type="GO" id="GO:0031201">
    <property type="term" value="C:SNARE complex"/>
    <property type="evidence" value="ECO:0007669"/>
    <property type="project" value="TreeGrafter"/>
</dbReference>
<dbReference type="PANTHER" id="PTHR21094">
    <property type="entry name" value="GOS-28 SNARE- RELATED"/>
    <property type="match status" value="1"/>
</dbReference>
<protein>
    <recommendedName>
        <fullName evidence="13">Golgi SNAP receptor complex member 1</fullName>
    </recommendedName>
</protein>
<dbReference type="GeneID" id="14876403"/>
<dbReference type="GO" id="GO:0005801">
    <property type="term" value="C:cis-Golgi network"/>
    <property type="evidence" value="ECO:0007669"/>
    <property type="project" value="InterPro"/>
</dbReference>
<dbReference type="Pfam" id="PF12352">
    <property type="entry name" value="V-SNARE_C"/>
    <property type="match status" value="1"/>
</dbReference>
<keyword evidence="8 10" id="KW-0472">Membrane</keyword>
<dbReference type="STRING" id="1054147.F4PJL1"/>
<evidence type="ECO:0000313" key="11">
    <source>
        <dbReference type="EMBL" id="EGG23785.1"/>
    </source>
</evidence>
<accession>F4PJL1</accession>
<dbReference type="OMA" id="QWKSMEM"/>